<protein>
    <submittedName>
        <fullName evidence="1">Uncharacterized protein</fullName>
    </submittedName>
</protein>
<dbReference type="EMBL" id="NBNE01001821">
    <property type="protein sequence ID" value="OWZ12521.1"/>
    <property type="molecule type" value="Genomic_DNA"/>
</dbReference>
<comment type="caution">
    <text evidence="1">The sequence shown here is derived from an EMBL/GenBank/DDBJ whole genome shotgun (WGS) entry which is preliminary data.</text>
</comment>
<evidence type="ECO:0000313" key="2">
    <source>
        <dbReference type="Proteomes" id="UP000198211"/>
    </source>
</evidence>
<dbReference type="AlphaFoldDB" id="A0A225W445"/>
<sequence>MATVPVPILLVSRDECTSYQCCQEPVRHPMVPTLPKLRSAYAGHTKSPVLCSGAAMLGLYRIEIYAETKTLLLPDQSLLIPAVGDGIAQEIGVQRRALWCDEGHRASLWSPMIRLTHFHEEQSAIKRAPVSRLLPSRLVDVVRLIHSEIDLYEVYPDQWTPVWGTGTFHGAQTMADLDGLCQLAVPDRVQWYQVVGTLPVIAITSHVLGGTVLAKRLAHPIFFCGSHSTHNYFVGSGELSIKTGSQRATAAIKPLVGKANENLDYTYLAKPEFLITGA</sequence>
<reference evidence="2" key="1">
    <citation type="submission" date="2017-03" db="EMBL/GenBank/DDBJ databases">
        <title>Phytopthora megakarya and P. palmivora, two closely related causual agents of cacao black pod achieved similar genome size and gene model numbers by different mechanisms.</title>
        <authorList>
            <person name="Ali S."/>
            <person name="Shao J."/>
            <person name="Larry D.J."/>
            <person name="Kronmiller B."/>
            <person name="Shen D."/>
            <person name="Strem M.D."/>
            <person name="Melnick R.L."/>
            <person name="Guiltinan M.J."/>
            <person name="Tyler B.M."/>
            <person name="Meinhardt L.W."/>
            <person name="Bailey B.A."/>
        </authorList>
    </citation>
    <scope>NUCLEOTIDE SEQUENCE [LARGE SCALE GENOMIC DNA]</scope>
    <source>
        <strain evidence="2">zdho120</strain>
    </source>
</reference>
<name>A0A225W445_9STRA</name>
<accession>A0A225W445</accession>
<dbReference type="Proteomes" id="UP000198211">
    <property type="component" value="Unassembled WGS sequence"/>
</dbReference>
<organism evidence="1 2">
    <name type="scientific">Phytophthora megakarya</name>
    <dbReference type="NCBI Taxonomy" id="4795"/>
    <lineage>
        <taxon>Eukaryota</taxon>
        <taxon>Sar</taxon>
        <taxon>Stramenopiles</taxon>
        <taxon>Oomycota</taxon>
        <taxon>Peronosporomycetes</taxon>
        <taxon>Peronosporales</taxon>
        <taxon>Peronosporaceae</taxon>
        <taxon>Phytophthora</taxon>
    </lineage>
</organism>
<gene>
    <name evidence="1" type="ORF">PHMEG_00014302</name>
</gene>
<keyword evidence="2" id="KW-1185">Reference proteome</keyword>
<evidence type="ECO:0000313" key="1">
    <source>
        <dbReference type="EMBL" id="OWZ12521.1"/>
    </source>
</evidence>
<proteinExistence type="predicted"/>